<sequence>MRINIEQSDKQFIDTFFAEPTDHIDQNSPQAERIRESLSVAYREKTHETDAEWKRTLCFLFLFVFLYIVLGISLTLDLSVSDTAPKSIAWALHAVPVLIAFSGYFVSLLFLFFNRSSAFRKQQWDRAIVILERYCGRNMHSQLLSSDPIPSNYSLSAINISLAIFICITWVVMYNYFTFTTSGVIGSVISLFITTMTYVILDIQLLKSIRQEAIKPPADEPADE</sequence>
<dbReference type="Proteomes" id="UP001611251">
    <property type="component" value="Unassembled WGS sequence"/>
</dbReference>
<protein>
    <submittedName>
        <fullName evidence="2">Uncharacterized protein</fullName>
    </submittedName>
</protein>
<keyword evidence="1" id="KW-0812">Transmembrane</keyword>
<dbReference type="EMBL" id="JBGFSN010000004">
    <property type="protein sequence ID" value="MFH8134516.1"/>
    <property type="molecule type" value="Genomic_DNA"/>
</dbReference>
<accession>A0ABW7PW28</accession>
<feature type="transmembrane region" description="Helical" evidence="1">
    <location>
        <begin position="183"/>
        <end position="201"/>
    </location>
</feature>
<evidence type="ECO:0000313" key="2">
    <source>
        <dbReference type="EMBL" id="MFH8134516.1"/>
    </source>
</evidence>
<feature type="transmembrane region" description="Helical" evidence="1">
    <location>
        <begin position="88"/>
        <end position="113"/>
    </location>
</feature>
<feature type="transmembrane region" description="Helical" evidence="1">
    <location>
        <begin position="153"/>
        <end position="177"/>
    </location>
</feature>
<organism evidence="2 3">
    <name type="scientific">Pantoea osteomyelitidis</name>
    <dbReference type="NCBI Taxonomy" id="3230026"/>
    <lineage>
        <taxon>Bacteria</taxon>
        <taxon>Pseudomonadati</taxon>
        <taxon>Pseudomonadota</taxon>
        <taxon>Gammaproteobacteria</taxon>
        <taxon>Enterobacterales</taxon>
        <taxon>Erwiniaceae</taxon>
        <taxon>Pantoea</taxon>
    </lineage>
</organism>
<dbReference type="RefSeq" id="WP_397214382.1">
    <property type="nucleotide sequence ID" value="NZ_JBGFSN010000004.1"/>
</dbReference>
<keyword evidence="3" id="KW-1185">Reference proteome</keyword>
<gene>
    <name evidence="2" type="ORF">ABU178_10085</name>
</gene>
<keyword evidence="1" id="KW-0472">Membrane</keyword>
<name>A0ABW7PW28_9GAMM</name>
<evidence type="ECO:0000313" key="3">
    <source>
        <dbReference type="Proteomes" id="UP001611251"/>
    </source>
</evidence>
<dbReference type="InterPro" id="IPR056918">
    <property type="entry name" value="8xMP"/>
</dbReference>
<feature type="transmembrane region" description="Helical" evidence="1">
    <location>
        <begin position="57"/>
        <end position="76"/>
    </location>
</feature>
<evidence type="ECO:0000256" key="1">
    <source>
        <dbReference type="SAM" id="Phobius"/>
    </source>
</evidence>
<dbReference type="Pfam" id="PF24838">
    <property type="entry name" value="8xMP"/>
    <property type="match status" value="1"/>
</dbReference>
<keyword evidence="1" id="KW-1133">Transmembrane helix</keyword>
<comment type="caution">
    <text evidence="2">The sequence shown here is derived from an EMBL/GenBank/DDBJ whole genome shotgun (WGS) entry which is preliminary data.</text>
</comment>
<reference evidence="2 3" key="1">
    <citation type="submission" date="2024-08" db="EMBL/GenBank/DDBJ databases">
        <title>Pantoea ronii - a newly identified human opportunistic pathogen.</title>
        <authorList>
            <person name="Keidar-Friedman D."/>
            <person name="Sorek N."/>
            <person name="Leshin-Carmel D."/>
            <person name="Tsur A."/>
            <person name="Amsalem M."/>
            <person name="Tolkach D."/>
            <person name="Brosh-Nissimov T."/>
        </authorList>
    </citation>
    <scope>NUCLEOTIDE SEQUENCE [LARGE SCALE GENOMIC DNA]</scope>
    <source>
        <strain evidence="2 3">AA23256</strain>
    </source>
</reference>
<proteinExistence type="predicted"/>